<evidence type="ECO:0000256" key="9">
    <source>
        <dbReference type="SAM" id="Phobius"/>
    </source>
</evidence>
<keyword evidence="11" id="KW-0966">Cell projection</keyword>
<keyword evidence="11" id="KW-0969">Cilium</keyword>
<evidence type="ECO:0000259" key="10">
    <source>
        <dbReference type="PROSITE" id="PS51123"/>
    </source>
</evidence>
<protein>
    <submittedName>
        <fullName evidence="11">Flagellar motor protein MotD</fullName>
    </submittedName>
</protein>
<evidence type="ECO:0000256" key="1">
    <source>
        <dbReference type="ARBA" id="ARBA00004162"/>
    </source>
</evidence>
<evidence type="ECO:0000256" key="8">
    <source>
        <dbReference type="SAM" id="MobiDB-lite"/>
    </source>
</evidence>
<dbReference type="CDD" id="cd07185">
    <property type="entry name" value="OmpA_C-like"/>
    <property type="match status" value="1"/>
</dbReference>
<evidence type="ECO:0000256" key="7">
    <source>
        <dbReference type="PROSITE-ProRule" id="PRU00473"/>
    </source>
</evidence>
<comment type="similarity">
    <text evidence="2">Belongs to the MotB family.</text>
</comment>
<keyword evidence="6 7" id="KW-0472">Membrane</keyword>
<gene>
    <name evidence="11" type="primary">motD</name>
    <name evidence="11" type="ORF">IFO71_03100</name>
</gene>
<name>A0AAW3ZGM5_9GAMM</name>
<dbReference type="NCBIfam" id="NF006541">
    <property type="entry name" value="PRK09038.1"/>
    <property type="match status" value="1"/>
</dbReference>
<keyword evidence="3" id="KW-1003">Cell membrane</keyword>
<dbReference type="AlphaFoldDB" id="A0AAW3ZGM5"/>
<dbReference type="PROSITE" id="PS51123">
    <property type="entry name" value="OMPA_2"/>
    <property type="match status" value="1"/>
</dbReference>
<dbReference type="EMBL" id="JACYTR010000004">
    <property type="protein sequence ID" value="MBD8524719.1"/>
    <property type="molecule type" value="Genomic_DNA"/>
</dbReference>
<dbReference type="Pfam" id="PF13677">
    <property type="entry name" value="MotB_plug"/>
    <property type="match status" value="1"/>
</dbReference>
<sequence>MARRKHHEEHANHEAWAIPYGDLITLLLAFFVVMYAISSVNEGKYRVLSTSLNAAFGGPQTRLNPISVGDNSGGESSRRGPIMLNGSAGIVSPFPTRLAPRLPPVGRQLDRQLPQPMLAADRHQVGRARDELNTISNKIETALGGLIERGLVEVKKTDLWVEVAIKSDILFESGVAKPNQQAVRVLGLLADSLIGTPNPLRVEGHTDNRPISTAFFPSNWELSSARAASVVRIFADQGVNPDRMSIVGYGERRPVADNETVEGRNANRRVVVVILADIQPTDDGDLESTVDDTTGMLTPSEDNDRNGG</sequence>
<keyword evidence="5 9" id="KW-1133">Transmembrane helix</keyword>
<evidence type="ECO:0000256" key="3">
    <source>
        <dbReference type="ARBA" id="ARBA00022475"/>
    </source>
</evidence>
<dbReference type="InterPro" id="IPR025713">
    <property type="entry name" value="MotB-like_N_dom"/>
</dbReference>
<evidence type="ECO:0000256" key="4">
    <source>
        <dbReference type="ARBA" id="ARBA00022692"/>
    </source>
</evidence>
<dbReference type="Pfam" id="PF00691">
    <property type="entry name" value="OmpA"/>
    <property type="match status" value="1"/>
</dbReference>
<dbReference type="SUPFAM" id="SSF103088">
    <property type="entry name" value="OmpA-like"/>
    <property type="match status" value="1"/>
</dbReference>
<keyword evidence="4 9" id="KW-0812">Transmembrane</keyword>
<dbReference type="PANTHER" id="PTHR30329">
    <property type="entry name" value="STATOR ELEMENT OF FLAGELLAR MOTOR COMPLEX"/>
    <property type="match status" value="1"/>
</dbReference>
<dbReference type="PANTHER" id="PTHR30329:SF20">
    <property type="entry name" value="EXPORTED PROTEIN"/>
    <property type="match status" value="1"/>
</dbReference>
<reference evidence="11 12" key="1">
    <citation type="submission" date="2020-09" db="EMBL/GenBank/DDBJ databases">
        <title>Pseudoxanthomonas sp. CAU 1598 isolated from sand of Yaerae Beach.</title>
        <authorList>
            <person name="Kim W."/>
        </authorList>
    </citation>
    <scope>NUCLEOTIDE SEQUENCE [LARGE SCALE GENOMIC DNA]</scope>
    <source>
        <strain evidence="11 12">CAU 1598</strain>
    </source>
</reference>
<comment type="subcellular location">
    <subcellularLocation>
        <location evidence="1">Cell membrane</location>
        <topology evidence="1">Single-pass membrane protein</topology>
    </subcellularLocation>
</comment>
<organism evidence="11 12">
    <name type="scientific">Pseudomarimonas arenosa</name>
    <dbReference type="NCBI Taxonomy" id="2774145"/>
    <lineage>
        <taxon>Bacteria</taxon>
        <taxon>Pseudomonadati</taxon>
        <taxon>Pseudomonadota</taxon>
        <taxon>Gammaproteobacteria</taxon>
        <taxon>Lysobacterales</taxon>
        <taxon>Lysobacteraceae</taxon>
        <taxon>Pseudomarimonas</taxon>
    </lineage>
</organism>
<keyword evidence="11" id="KW-0282">Flagellum</keyword>
<dbReference type="InterPro" id="IPR050330">
    <property type="entry name" value="Bact_OuterMem_StrucFunc"/>
</dbReference>
<evidence type="ECO:0000256" key="2">
    <source>
        <dbReference type="ARBA" id="ARBA00008914"/>
    </source>
</evidence>
<evidence type="ECO:0000256" key="6">
    <source>
        <dbReference type="ARBA" id="ARBA00023136"/>
    </source>
</evidence>
<dbReference type="Proteomes" id="UP000613768">
    <property type="component" value="Unassembled WGS sequence"/>
</dbReference>
<accession>A0AAW3ZGM5</accession>
<feature type="domain" description="OmpA-like" evidence="10">
    <location>
        <begin position="158"/>
        <end position="278"/>
    </location>
</feature>
<keyword evidence="12" id="KW-1185">Reference proteome</keyword>
<feature type="region of interest" description="Disordered" evidence="8">
    <location>
        <begin position="282"/>
        <end position="308"/>
    </location>
</feature>
<evidence type="ECO:0000313" key="12">
    <source>
        <dbReference type="Proteomes" id="UP000613768"/>
    </source>
</evidence>
<evidence type="ECO:0000313" key="11">
    <source>
        <dbReference type="EMBL" id="MBD8524719.1"/>
    </source>
</evidence>
<dbReference type="InterPro" id="IPR036737">
    <property type="entry name" value="OmpA-like_sf"/>
</dbReference>
<comment type="caution">
    <text evidence="11">The sequence shown here is derived from an EMBL/GenBank/DDBJ whole genome shotgun (WGS) entry which is preliminary data.</text>
</comment>
<proteinExistence type="inferred from homology"/>
<dbReference type="GO" id="GO:0005886">
    <property type="term" value="C:plasma membrane"/>
    <property type="evidence" value="ECO:0007669"/>
    <property type="project" value="UniProtKB-SubCell"/>
</dbReference>
<dbReference type="Gene3D" id="3.30.1330.60">
    <property type="entry name" value="OmpA-like domain"/>
    <property type="match status" value="1"/>
</dbReference>
<evidence type="ECO:0000256" key="5">
    <source>
        <dbReference type="ARBA" id="ARBA00022989"/>
    </source>
</evidence>
<feature type="transmembrane region" description="Helical" evidence="9">
    <location>
        <begin position="20"/>
        <end position="37"/>
    </location>
</feature>
<dbReference type="InterPro" id="IPR006665">
    <property type="entry name" value="OmpA-like"/>
</dbReference>